<dbReference type="Proteomes" id="UP001055439">
    <property type="component" value="Chromosome 9"/>
</dbReference>
<sequence>MEKELEAIPASKSAIAAVRCARAALLLSSLRSSPRSLRTVSPDAPPRDTEDLLKRGKLRRSVADLRTRSDLFGWVEVILLLGLMVLLTVLVWVLVFHRIALV</sequence>
<reference evidence="2" key="1">
    <citation type="submission" date="2022-05" db="EMBL/GenBank/DDBJ databases">
        <title>The Musa troglodytarum L. genome provides insights into the mechanism of non-climacteric behaviour and enrichment of carotenoids.</title>
        <authorList>
            <person name="Wang J."/>
        </authorList>
    </citation>
    <scope>NUCLEOTIDE SEQUENCE</scope>
    <source>
        <tissue evidence="2">Leaf</tissue>
    </source>
</reference>
<gene>
    <name evidence="2" type="ORF">MUK42_37466</name>
</gene>
<feature type="transmembrane region" description="Helical" evidence="1">
    <location>
        <begin position="71"/>
        <end position="96"/>
    </location>
</feature>
<dbReference type="OrthoDB" id="10450315at2759"/>
<keyword evidence="1" id="KW-0472">Membrane</keyword>
<proteinExistence type="predicted"/>
<keyword evidence="1" id="KW-1133">Transmembrane helix</keyword>
<dbReference type="AlphaFoldDB" id="A0A9E7HZS2"/>
<accession>A0A9E7HZS2</accession>
<evidence type="ECO:0000313" key="3">
    <source>
        <dbReference type="Proteomes" id="UP001055439"/>
    </source>
</evidence>
<keyword evidence="3" id="KW-1185">Reference proteome</keyword>
<organism evidence="2 3">
    <name type="scientific">Musa troglodytarum</name>
    <name type="common">fe'i banana</name>
    <dbReference type="NCBI Taxonomy" id="320322"/>
    <lineage>
        <taxon>Eukaryota</taxon>
        <taxon>Viridiplantae</taxon>
        <taxon>Streptophyta</taxon>
        <taxon>Embryophyta</taxon>
        <taxon>Tracheophyta</taxon>
        <taxon>Spermatophyta</taxon>
        <taxon>Magnoliopsida</taxon>
        <taxon>Liliopsida</taxon>
        <taxon>Zingiberales</taxon>
        <taxon>Musaceae</taxon>
        <taxon>Musa</taxon>
    </lineage>
</organism>
<evidence type="ECO:0000256" key="1">
    <source>
        <dbReference type="SAM" id="Phobius"/>
    </source>
</evidence>
<dbReference type="EMBL" id="CP097511">
    <property type="protein sequence ID" value="URE43166.1"/>
    <property type="molecule type" value="Genomic_DNA"/>
</dbReference>
<evidence type="ECO:0000313" key="2">
    <source>
        <dbReference type="EMBL" id="URE43166.1"/>
    </source>
</evidence>
<keyword evidence="1" id="KW-0812">Transmembrane</keyword>
<name>A0A9E7HZS2_9LILI</name>
<protein>
    <submittedName>
        <fullName evidence="2">Uncharacterized protein</fullName>
    </submittedName>
</protein>